<feature type="signal peptide" evidence="2">
    <location>
        <begin position="1"/>
        <end position="23"/>
    </location>
</feature>
<sequence length="304" mass="31607">MIRTSILSALAMGAALAPIAVEAAPRSWMLPSETMFVGSGDEWLTVDAALSTDLYYFDHAVQNWEPFALAPDGSKVAVENSAKGRLRQTFDVHVVQPGTYKIAIVSESVSGSYLLNGERKMLPRGTTPATLAQAVPAGATDVWSAVNTSRIETFATAGEPTTAVFKPTGKGLEMVPVTHPTELASGEAATFQFLLDGKPAADLSVSAVNGGVRYRDGIQQLDLTTDAEGKVTITWPDAGMWWVNVASGGGRSAAGPGGSAPQASAKAEQPLAAGNLPGGEGAPRPIAPPRPRSSYSMTVEVLPS</sequence>
<gene>
    <name evidence="3" type="ORF">BRX40_06255</name>
    <name evidence="4" type="ORF">CA257_10970</name>
</gene>
<evidence type="ECO:0000313" key="3">
    <source>
        <dbReference type="EMBL" id="APR54850.1"/>
    </source>
</evidence>
<keyword evidence="5" id="KW-1185">Reference proteome</keyword>
<reference evidence="3" key="1">
    <citation type="submission" date="2016-12" db="EMBL/GenBank/DDBJ databases">
        <title>Whole genome sequencing of Sphingomonas koreensis.</title>
        <authorList>
            <person name="Conlan S."/>
            <person name="Thomas P.J."/>
            <person name="Mullikin J."/>
            <person name="Palmore T.N."/>
            <person name="Frank K.M."/>
            <person name="Segre J.A."/>
        </authorList>
    </citation>
    <scope>NUCLEOTIDE SEQUENCE</scope>
    <source>
        <strain evidence="3">ABOJV</strain>
    </source>
</reference>
<dbReference type="Pfam" id="PF10670">
    <property type="entry name" value="DUF4198"/>
    <property type="match status" value="1"/>
</dbReference>
<organism evidence="3 5">
    <name type="scientific">Sphingomonas koreensis</name>
    <dbReference type="NCBI Taxonomy" id="93064"/>
    <lineage>
        <taxon>Bacteria</taxon>
        <taxon>Pseudomonadati</taxon>
        <taxon>Pseudomonadota</taxon>
        <taxon>Alphaproteobacteria</taxon>
        <taxon>Sphingomonadales</taxon>
        <taxon>Sphingomonadaceae</taxon>
        <taxon>Sphingomonas</taxon>
    </lineage>
</organism>
<dbReference type="KEGG" id="skr:BRX40_06255"/>
<dbReference type="AlphaFoldDB" id="A0A1L6JH81"/>
<evidence type="ECO:0000313" key="5">
    <source>
        <dbReference type="Proteomes" id="UP000185161"/>
    </source>
</evidence>
<evidence type="ECO:0000256" key="2">
    <source>
        <dbReference type="SAM" id="SignalP"/>
    </source>
</evidence>
<feature type="region of interest" description="Disordered" evidence="1">
    <location>
        <begin position="250"/>
        <end position="304"/>
    </location>
</feature>
<dbReference type="Proteomes" id="UP000185161">
    <property type="component" value="Chromosome"/>
</dbReference>
<dbReference type="EMBL" id="QQWO01000008">
    <property type="protein sequence ID" value="RSV03128.1"/>
    <property type="molecule type" value="Genomic_DNA"/>
</dbReference>
<dbReference type="EMBL" id="CP018820">
    <property type="protein sequence ID" value="APR54850.1"/>
    <property type="molecule type" value="Genomic_DNA"/>
</dbReference>
<proteinExistence type="predicted"/>
<reference evidence="4 6" key="3">
    <citation type="submission" date="2018-07" db="EMBL/GenBank/DDBJ databases">
        <title>Genomic and Epidemiologic Investigation of an Indolent Hospital Outbreak.</title>
        <authorList>
            <person name="Johnson R.C."/>
            <person name="Deming C."/>
            <person name="Conlan S."/>
            <person name="Zellmer C.J."/>
            <person name="Michelin A.V."/>
            <person name="Lee-Lin S."/>
            <person name="Thomas P.J."/>
            <person name="Park M."/>
            <person name="Weingarten R.A."/>
            <person name="Less J."/>
            <person name="Dekker J.P."/>
            <person name="Frank K.M."/>
            <person name="Musser K.A."/>
            <person name="Mcquiston J.R."/>
            <person name="Henderson D.K."/>
            <person name="Lau A.F."/>
            <person name="Palmore T.N."/>
            <person name="Segre J.A."/>
        </authorList>
    </citation>
    <scope>NUCLEOTIDE SEQUENCE [LARGE SCALE GENOMIC DNA]</scope>
    <source>
        <strain evidence="4 6">SK-NIH.Env10_0317</strain>
    </source>
</reference>
<dbReference type="OrthoDB" id="5943at2"/>
<dbReference type="InterPro" id="IPR019613">
    <property type="entry name" value="DUF4198"/>
</dbReference>
<dbReference type="STRING" id="93064.BRX40_06255"/>
<accession>A0A1L6JH81</accession>
<evidence type="ECO:0000256" key="1">
    <source>
        <dbReference type="SAM" id="MobiDB-lite"/>
    </source>
</evidence>
<name>A0A1L6JH81_9SPHN</name>
<protein>
    <submittedName>
        <fullName evidence="3">ABC transporter permease</fullName>
    </submittedName>
    <submittedName>
        <fullName evidence="4">DUF4198 domain-containing protein</fullName>
    </submittedName>
</protein>
<evidence type="ECO:0000313" key="4">
    <source>
        <dbReference type="EMBL" id="RSV03128.1"/>
    </source>
</evidence>
<dbReference type="Proteomes" id="UP000286681">
    <property type="component" value="Unassembled WGS sequence"/>
</dbReference>
<keyword evidence="2" id="KW-0732">Signal</keyword>
<evidence type="ECO:0000313" key="6">
    <source>
        <dbReference type="Proteomes" id="UP000286681"/>
    </source>
</evidence>
<feature type="chain" id="PRO_5041797994" evidence="2">
    <location>
        <begin position="24"/>
        <end position="304"/>
    </location>
</feature>
<reference evidence="5" key="2">
    <citation type="submission" date="2016-12" db="EMBL/GenBank/DDBJ databases">
        <title>Whole genome sequencing of Sphingomonas sp. ABOJV.</title>
        <authorList>
            <person name="Conlan S."/>
            <person name="Thomas P.J."/>
            <person name="Mullikin J."/>
            <person name="Palmore T.N."/>
            <person name="Frank K.M."/>
            <person name="Segre J.A."/>
        </authorList>
    </citation>
    <scope>NUCLEOTIDE SEQUENCE [LARGE SCALE GENOMIC DNA]</scope>
    <source>
        <strain evidence="5">ABOJV</strain>
    </source>
</reference>